<dbReference type="RefSeq" id="WP_066663426.1">
    <property type="nucleotide sequence ID" value="NZ_CBCSCL010000024.1"/>
</dbReference>
<accession>A0A193GIV6</accession>
<sequence>MAPGQRPGDYPAGYNPFGDDEDDSPPVANTPSAAERDRAPRGPAIARDARHGSSITVGASRDDYPAEYNPFGDDDDDAPMGNGSSGVDAGAYPMRTHGSMAHQRDLATAGDANANADPAVTGRTGRKPIPKPRSSMRVGSADRNATRNGGANANVGTTVAGPDTRNIAASIAINDAVNDAIGGRPVDTPAHLVQPLYASIRRTSTDSGYPSDPSSTDSDHVYSAIDEPASARRLGRAPLPPLPATAAIGATAWISPLDRLDVGIALAALDSALSAAAPVDSSGTAVRAKRHGPPLKTRCGSFHRALMQVQQKHPASIKQTARIVVALGRQATAEGYAALQNNLIRDTLKPRLHVHTLDELCALARLADRNDGTRQDLARQIAQVLGTGKRRTAPKAQAAKAQQDVAEALLNFVGELAREHATAKSWDTQIAALLAAAGRGAATEIDAALQDMWSGDEALGDPAEPRQKRLIEYIRRLPADQRQDLAGMLNVSIGPGTSQRQAAAFGQLPHHFAMYEQVQMRQLQADGVLRHQMRKYLQDLRAALRGATGNHPPQADGSVIVQANQASDARNEFPPRIRRQPGLWTRLRRGLSAFFARRATTTNALRTQVRATVSDILKNGSLTGEQSTELTQAIRNVVAKRGESNATDMLRDHIGAYLDKLDPAQLSSLRKHVAEALSSAPLNRLSGTHPLRRFHAGLARALDQEPGIRHCANALALLTPALRHLKRPDAMLPALDALADARLHLTAGQSELDLYEAALARLDPSVRASIRRNLNGRNGVMRHAAAIQANSFSSAPWSRYRKHQLDVLARVAAA</sequence>
<evidence type="ECO:0000256" key="1">
    <source>
        <dbReference type="SAM" id="MobiDB-lite"/>
    </source>
</evidence>
<dbReference type="EMBL" id="CP016172">
    <property type="protein sequence ID" value="ANN79770.1"/>
    <property type="molecule type" value="Genomic_DNA"/>
</dbReference>
<name>A0A193GIV6_9BORD</name>
<gene>
    <name evidence="2" type="ORF">BAU07_23985</name>
</gene>
<protein>
    <submittedName>
        <fullName evidence="2">Uncharacterized protein</fullName>
    </submittedName>
</protein>
<evidence type="ECO:0000313" key="3">
    <source>
        <dbReference type="Proteomes" id="UP000091926"/>
    </source>
</evidence>
<dbReference type="KEGG" id="bfz:BAU07_23985"/>
<dbReference type="AlphaFoldDB" id="A0A193GIV6"/>
<dbReference type="Proteomes" id="UP000091926">
    <property type="component" value="Chromosome"/>
</dbReference>
<organism evidence="2 3">
    <name type="scientific">Bordetella flabilis</name>
    <dbReference type="NCBI Taxonomy" id="463014"/>
    <lineage>
        <taxon>Bacteria</taxon>
        <taxon>Pseudomonadati</taxon>
        <taxon>Pseudomonadota</taxon>
        <taxon>Betaproteobacteria</taxon>
        <taxon>Burkholderiales</taxon>
        <taxon>Alcaligenaceae</taxon>
        <taxon>Bordetella</taxon>
    </lineage>
</organism>
<reference evidence="2 3" key="1">
    <citation type="submission" date="2016-06" db="EMBL/GenBank/DDBJ databases">
        <title>Complete genome sequences of Bordetella bronchialis and Bordetella flabilis.</title>
        <authorList>
            <person name="LiPuma J.J."/>
            <person name="Spilker T."/>
        </authorList>
    </citation>
    <scope>NUCLEOTIDE SEQUENCE [LARGE SCALE GENOMIC DNA]</scope>
    <source>
        <strain evidence="2 3">AU10664</strain>
    </source>
</reference>
<keyword evidence="3" id="KW-1185">Reference proteome</keyword>
<evidence type="ECO:0000313" key="2">
    <source>
        <dbReference type="EMBL" id="ANN79770.1"/>
    </source>
</evidence>
<feature type="region of interest" description="Disordered" evidence="1">
    <location>
        <begin position="1"/>
        <end position="158"/>
    </location>
</feature>
<proteinExistence type="predicted"/>
<feature type="compositionally biased region" description="Low complexity" evidence="1">
    <location>
        <begin position="146"/>
        <end position="158"/>
    </location>
</feature>
<dbReference type="OrthoDB" id="8632447at2"/>